<dbReference type="PANTHER" id="PTHR44591:SF25">
    <property type="entry name" value="CHEMOTAXIS TWO-COMPONENT RESPONSE REGULATOR"/>
    <property type="match status" value="1"/>
</dbReference>
<evidence type="ECO:0000256" key="1">
    <source>
        <dbReference type="ARBA" id="ARBA00022553"/>
    </source>
</evidence>
<protein>
    <recommendedName>
        <fullName evidence="2">Response regulatory domain-containing protein</fullName>
    </recommendedName>
</protein>
<sequence>MREKLHTLIVDDDPRMAKTLLDILKVKGYGAELAHSGPEALEKVNKGRFDCVLTDIKMPQMNGVELYKAIKAEQPDLPVVLMTAYSNDKLVEEGLEEGAIASLTKPLDIDLLLSFLSILRKERSIVIVDDDPRFCKSLGDILRARDFKVTHVTDSKDVMETIGSDIQVVLLDMKMNDKNGLDILKEIRERYPHLPVILVTGFREEMISSIEEAMKIGAYTCLYKPLQIEELIKILREIHHQGLGSVLDQSVRKRG</sequence>
<proteinExistence type="predicted"/>
<dbReference type="Gene3D" id="3.40.50.2300">
    <property type="match status" value="2"/>
</dbReference>
<dbReference type="SUPFAM" id="SSF52172">
    <property type="entry name" value="CheY-like"/>
    <property type="match status" value="2"/>
</dbReference>
<feature type="domain" description="Response regulatory" evidence="2">
    <location>
        <begin position="6"/>
        <end position="120"/>
    </location>
</feature>
<reference evidence="3" key="1">
    <citation type="journal article" date="2015" name="Nature">
        <title>Complex archaea that bridge the gap between prokaryotes and eukaryotes.</title>
        <authorList>
            <person name="Spang A."/>
            <person name="Saw J.H."/>
            <person name="Jorgensen S.L."/>
            <person name="Zaremba-Niedzwiedzka K."/>
            <person name="Martijn J."/>
            <person name="Lind A.E."/>
            <person name="van Eijk R."/>
            <person name="Schleper C."/>
            <person name="Guy L."/>
            <person name="Ettema T.J."/>
        </authorList>
    </citation>
    <scope>NUCLEOTIDE SEQUENCE</scope>
</reference>
<dbReference type="InterPro" id="IPR050595">
    <property type="entry name" value="Bact_response_regulator"/>
</dbReference>
<name>A0A0F9GLH7_9ZZZZ</name>
<feature type="domain" description="Response regulatory" evidence="2">
    <location>
        <begin position="124"/>
        <end position="239"/>
    </location>
</feature>
<dbReference type="GO" id="GO:0000160">
    <property type="term" value="P:phosphorelay signal transduction system"/>
    <property type="evidence" value="ECO:0007669"/>
    <property type="project" value="UniProtKB-KW"/>
</dbReference>
<dbReference type="AlphaFoldDB" id="A0A0F9GLH7"/>
<dbReference type="InterPro" id="IPR011006">
    <property type="entry name" value="CheY-like_superfamily"/>
</dbReference>
<evidence type="ECO:0000313" key="3">
    <source>
        <dbReference type="EMBL" id="KKL91341.1"/>
    </source>
</evidence>
<keyword evidence="1" id="KW-0597">Phosphoprotein</keyword>
<gene>
    <name evidence="3" type="ORF">LCGC14_1895660</name>
</gene>
<dbReference type="InterPro" id="IPR001789">
    <property type="entry name" value="Sig_transdc_resp-reg_receiver"/>
</dbReference>
<evidence type="ECO:0000259" key="2">
    <source>
        <dbReference type="PROSITE" id="PS50110"/>
    </source>
</evidence>
<accession>A0A0F9GLH7</accession>
<dbReference type="PROSITE" id="PS50110">
    <property type="entry name" value="RESPONSE_REGULATORY"/>
    <property type="match status" value="2"/>
</dbReference>
<comment type="caution">
    <text evidence="3">The sequence shown here is derived from an EMBL/GenBank/DDBJ whole genome shotgun (WGS) entry which is preliminary data.</text>
</comment>
<dbReference type="SMART" id="SM00448">
    <property type="entry name" value="REC"/>
    <property type="match status" value="2"/>
</dbReference>
<dbReference type="PANTHER" id="PTHR44591">
    <property type="entry name" value="STRESS RESPONSE REGULATOR PROTEIN 1"/>
    <property type="match status" value="1"/>
</dbReference>
<dbReference type="EMBL" id="LAZR01019759">
    <property type="protein sequence ID" value="KKL91341.1"/>
    <property type="molecule type" value="Genomic_DNA"/>
</dbReference>
<dbReference type="CDD" id="cd00156">
    <property type="entry name" value="REC"/>
    <property type="match status" value="1"/>
</dbReference>
<organism evidence="3">
    <name type="scientific">marine sediment metagenome</name>
    <dbReference type="NCBI Taxonomy" id="412755"/>
    <lineage>
        <taxon>unclassified sequences</taxon>
        <taxon>metagenomes</taxon>
        <taxon>ecological metagenomes</taxon>
    </lineage>
</organism>
<dbReference type="Pfam" id="PF00072">
    <property type="entry name" value="Response_reg"/>
    <property type="match status" value="2"/>
</dbReference>